<feature type="domain" description="C2" evidence="1">
    <location>
        <begin position="1"/>
        <end position="88"/>
    </location>
</feature>
<dbReference type="PROSITE" id="PS50004">
    <property type="entry name" value="C2"/>
    <property type="match status" value="1"/>
</dbReference>
<organism evidence="2 3">
    <name type="scientific">Goodea atripinnis</name>
    <dbReference type="NCBI Taxonomy" id="208336"/>
    <lineage>
        <taxon>Eukaryota</taxon>
        <taxon>Metazoa</taxon>
        <taxon>Chordata</taxon>
        <taxon>Craniata</taxon>
        <taxon>Vertebrata</taxon>
        <taxon>Euteleostomi</taxon>
        <taxon>Actinopterygii</taxon>
        <taxon>Neopterygii</taxon>
        <taxon>Teleostei</taxon>
        <taxon>Neoteleostei</taxon>
        <taxon>Acanthomorphata</taxon>
        <taxon>Ovalentaria</taxon>
        <taxon>Atherinomorphae</taxon>
        <taxon>Cyprinodontiformes</taxon>
        <taxon>Goodeidae</taxon>
        <taxon>Goodea</taxon>
    </lineage>
</organism>
<dbReference type="Proteomes" id="UP001476798">
    <property type="component" value="Unassembled WGS sequence"/>
</dbReference>
<dbReference type="EMBL" id="JAHRIO010042993">
    <property type="protein sequence ID" value="MEQ2172844.1"/>
    <property type="molecule type" value="Genomic_DNA"/>
</dbReference>
<reference evidence="2 3" key="1">
    <citation type="submission" date="2021-06" db="EMBL/GenBank/DDBJ databases">
        <authorList>
            <person name="Palmer J.M."/>
        </authorList>
    </citation>
    <scope>NUCLEOTIDE SEQUENCE [LARGE SCALE GENOMIC DNA]</scope>
    <source>
        <strain evidence="2 3">GA_2019</strain>
        <tissue evidence="2">Muscle</tissue>
    </source>
</reference>
<proteinExistence type="predicted"/>
<dbReference type="SUPFAM" id="SSF49562">
    <property type="entry name" value="C2 domain (Calcium/lipid-binding domain, CaLB)"/>
    <property type="match status" value="1"/>
</dbReference>
<evidence type="ECO:0000313" key="2">
    <source>
        <dbReference type="EMBL" id="MEQ2172844.1"/>
    </source>
</evidence>
<dbReference type="PANTHER" id="PTHR46848">
    <property type="entry name" value="REGULATOR OF G-PROTEIN SIGNALING 3"/>
    <property type="match status" value="1"/>
</dbReference>
<keyword evidence="3" id="KW-1185">Reference proteome</keyword>
<gene>
    <name evidence="2" type="ORF">GOODEAATRI_025529</name>
</gene>
<dbReference type="InterPro" id="IPR035892">
    <property type="entry name" value="C2_domain_sf"/>
</dbReference>
<comment type="caution">
    <text evidence="2">The sequence shown here is derived from an EMBL/GenBank/DDBJ whole genome shotgun (WGS) entry which is preliminary data.</text>
</comment>
<feature type="non-terminal residue" evidence="2">
    <location>
        <position position="88"/>
    </location>
</feature>
<evidence type="ECO:0000313" key="3">
    <source>
        <dbReference type="Proteomes" id="UP001476798"/>
    </source>
</evidence>
<dbReference type="Gene3D" id="2.60.40.150">
    <property type="entry name" value="C2 domain"/>
    <property type="match status" value="1"/>
</dbReference>
<evidence type="ECO:0000259" key="1">
    <source>
        <dbReference type="PROSITE" id="PS50004"/>
    </source>
</evidence>
<protein>
    <recommendedName>
        <fullName evidence="1">C2 domain-containing protein</fullName>
    </recommendedName>
</protein>
<dbReference type="InterPro" id="IPR000008">
    <property type="entry name" value="C2_dom"/>
</dbReference>
<accession>A0ABV0NPR5</accession>
<name>A0ABV0NPR5_9TELE</name>
<sequence length="88" mass="9659">MGKSCRSCGSYVKLSVTSDLHDSIGIKTQTVWNNKNPAYQQNFSLCVSEPLLLSRLLVSVLRRLPKPRCSQLIGCMSFGIGSLSHSSQ</sequence>
<dbReference type="PANTHER" id="PTHR46848:SF1">
    <property type="entry name" value="REGULATOR OF G-PROTEIN SIGNALING 3"/>
    <property type="match status" value="1"/>
</dbReference>
<dbReference type="Pfam" id="PF00168">
    <property type="entry name" value="C2"/>
    <property type="match status" value="1"/>
</dbReference>